<name>A0A0R3T8M6_RODNA</name>
<dbReference type="EMBL" id="UZAE01001990">
    <property type="protein sequence ID" value="VDN99272.1"/>
    <property type="molecule type" value="Genomic_DNA"/>
</dbReference>
<dbReference type="Proteomes" id="UP000278807">
    <property type="component" value="Unassembled WGS sequence"/>
</dbReference>
<dbReference type="InterPro" id="IPR043783">
    <property type="entry name" value="DUF5725"/>
</dbReference>
<proteinExistence type="predicted"/>
<sequence>MQIENIIKDLPLPPLPSLSDALSFQPPPPPVSLPSLPAIPPLPNPDLLGLPADGTPQFPSQLLQLKWQLFCVQKSQQELASAILQLSSMILANSNSQTSSPFLPPQQQQHLTQLPLGFPTSKSPGKRRWSSKDRGSSSQSKYALMSSKSKGVVAPCQCDVCQRGEGESQLPKPSEGINQQTPLDLYVSYFLNSLENKQLPLPQGMALPQTPMEIASSQQQQQEKPLDLATHSRTNVELNGELTRPRTTFSQPAIGESSSDLITSPNSLNLSPPRDPSPLFLFHKPSHQDGKSNHEPAFDDILQLEAAAISGNSFKPSWTHSATFTEKDRAVVILNPTEPREMFVGGEPKVRLPVWAYKKCVYMVGREQKRPAARLCLCLLQSLFSLRYLVSHNYSGSRQKRPIDPMVMKAVLKQAMMQFGKGDNVLSGMEFSQGKLRDYLNNAFRVMAFRRRRGDRVKSPFWNDAGEPILSLDPPKDFRLNDIILTKIVPSFR</sequence>
<dbReference type="AlphaFoldDB" id="A0A0R3T8M6"/>
<evidence type="ECO:0000313" key="5">
    <source>
        <dbReference type="WBParaSite" id="HNAJ_0000341401-mRNA-1"/>
    </source>
</evidence>
<feature type="region of interest" description="Disordered" evidence="1">
    <location>
        <begin position="115"/>
        <end position="146"/>
    </location>
</feature>
<evidence type="ECO:0000313" key="4">
    <source>
        <dbReference type="Proteomes" id="UP000278807"/>
    </source>
</evidence>
<evidence type="ECO:0000313" key="3">
    <source>
        <dbReference type="EMBL" id="VDN99272.1"/>
    </source>
</evidence>
<feature type="domain" description="DUF5725" evidence="2">
    <location>
        <begin position="328"/>
        <end position="485"/>
    </location>
</feature>
<protein>
    <submittedName>
        <fullName evidence="5">DUF5725 domain-containing protein</fullName>
    </submittedName>
</protein>
<reference evidence="5" key="1">
    <citation type="submission" date="2017-02" db="UniProtKB">
        <authorList>
            <consortium name="WormBaseParasite"/>
        </authorList>
    </citation>
    <scope>IDENTIFICATION</scope>
</reference>
<keyword evidence="4" id="KW-1185">Reference proteome</keyword>
<evidence type="ECO:0000259" key="2">
    <source>
        <dbReference type="Pfam" id="PF18992"/>
    </source>
</evidence>
<dbReference type="WBParaSite" id="HNAJ_0000341401-mRNA-1">
    <property type="protein sequence ID" value="HNAJ_0000341401-mRNA-1"/>
    <property type="gene ID" value="HNAJ_0000341401"/>
</dbReference>
<accession>A0A0R3T8M6</accession>
<dbReference type="Pfam" id="PF18992">
    <property type="entry name" value="DUF5725"/>
    <property type="match status" value="1"/>
</dbReference>
<reference evidence="3 4" key="2">
    <citation type="submission" date="2018-11" db="EMBL/GenBank/DDBJ databases">
        <authorList>
            <consortium name="Pathogen Informatics"/>
        </authorList>
    </citation>
    <scope>NUCLEOTIDE SEQUENCE [LARGE SCALE GENOMIC DNA]</scope>
</reference>
<gene>
    <name evidence="3" type="ORF">HNAJ_LOCUS3413</name>
</gene>
<dbReference type="OrthoDB" id="6263655at2759"/>
<organism evidence="5">
    <name type="scientific">Rodentolepis nana</name>
    <name type="common">Dwarf tapeworm</name>
    <name type="synonym">Hymenolepis nana</name>
    <dbReference type="NCBI Taxonomy" id="102285"/>
    <lineage>
        <taxon>Eukaryota</taxon>
        <taxon>Metazoa</taxon>
        <taxon>Spiralia</taxon>
        <taxon>Lophotrochozoa</taxon>
        <taxon>Platyhelminthes</taxon>
        <taxon>Cestoda</taxon>
        <taxon>Eucestoda</taxon>
        <taxon>Cyclophyllidea</taxon>
        <taxon>Hymenolepididae</taxon>
        <taxon>Rodentolepis</taxon>
    </lineage>
</organism>
<evidence type="ECO:0000256" key="1">
    <source>
        <dbReference type="SAM" id="MobiDB-lite"/>
    </source>
</evidence>